<comment type="caution">
    <text evidence="2">The sequence shown here is derived from an EMBL/GenBank/DDBJ whole genome shotgun (WGS) entry which is preliminary data.</text>
</comment>
<keyword evidence="3" id="KW-1185">Reference proteome</keyword>
<protein>
    <recommendedName>
        <fullName evidence="1">F-box domain-containing protein</fullName>
    </recommendedName>
</protein>
<gene>
    <name evidence="2" type="ORF">BDV95DRAFT_563481</name>
</gene>
<sequence length="525" mass="60440">MDIAMSDAALKLDTLPTELLHRIASYLPCSSILPLCFTSRILYSSCYDKIVFKHSSTTVLYDSHYYERMRLDDVEVEDWELESCASEASAENSEDEEWDPSLFEDEWPVRPRDEWDHGNWGPKEVLRRSEEAEAWYGAWPDAAVYDRLQTADCAKIALAVEKARKLFPFVDEDNELLADFSDRDRANKRRVIEEMMKVKTTEWTGNWKAYNARDWLPQLIALGHPSVIHMQPEHLQLLLWHTNQDDEIERNPSLFDYCTVGFCMTALQLLQIELRPAEPNFPTAAWHLRGTFSNAHPEGMCDIEMLHQELCKFEWNDVDFDFTDRWALLLYMTITVYPHSSASKIRLPVLHRMPITQVLGCYPMPFSTPADTLMRSHLDAGDMVRYLAGDWLGFHTTNTEDDRDPPLNIHRLAPLRLVAKEPIPGDDTVSADTIAIIDLASRGRDSEDHFNLQGTVSATGEFVAVKTGGLRAMYQRAGERSRFRGVVTPFGVVGLWESSEVREHSTYRDPFGFFWIWKAEWCLDA</sequence>
<organism evidence="2 3">
    <name type="scientific">Massariosphaeria phaeospora</name>
    <dbReference type="NCBI Taxonomy" id="100035"/>
    <lineage>
        <taxon>Eukaryota</taxon>
        <taxon>Fungi</taxon>
        <taxon>Dikarya</taxon>
        <taxon>Ascomycota</taxon>
        <taxon>Pezizomycotina</taxon>
        <taxon>Dothideomycetes</taxon>
        <taxon>Pleosporomycetidae</taxon>
        <taxon>Pleosporales</taxon>
        <taxon>Pleosporales incertae sedis</taxon>
        <taxon>Massariosphaeria</taxon>
    </lineage>
</organism>
<dbReference type="AlphaFoldDB" id="A0A7C8MGF4"/>
<dbReference type="OrthoDB" id="3758141at2759"/>
<dbReference type="InterPro" id="IPR001810">
    <property type="entry name" value="F-box_dom"/>
</dbReference>
<evidence type="ECO:0000259" key="1">
    <source>
        <dbReference type="PROSITE" id="PS50181"/>
    </source>
</evidence>
<proteinExistence type="predicted"/>
<dbReference type="EMBL" id="JAADJZ010000005">
    <property type="protein sequence ID" value="KAF2874723.1"/>
    <property type="molecule type" value="Genomic_DNA"/>
</dbReference>
<dbReference type="InterPro" id="IPR036047">
    <property type="entry name" value="F-box-like_dom_sf"/>
</dbReference>
<dbReference type="SUPFAM" id="SSF81383">
    <property type="entry name" value="F-box domain"/>
    <property type="match status" value="1"/>
</dbReference>
<reference evidence="2 3" key="1">
    <citation type="submission" date="2020-01" db="EMBL/GenBank/DDBJ databases">
        <authorList>
            <consortium name="DOE Joint Genome Institute"/>
            <person name="Haridas S."/>
            <person name="Albert R."/>
            <person name="Binder M."/>
            <person name="Bloem J."/>
            <person name="Labutti K."/>
            <person name="Salamov A."/>
            <person name="Andreopoulos B."/>
            <person name="Baker S.E."/>
            <person name="Barry K."/>
            <person name="Bills G."/>
            <person name="Bluhm B.H."/>
            <person name="Cannon C."/>
            <person name="Castanera R."/>
            <person name="Culley D.E."/>
            <person name="Daum C."/>
            <person name="Ezra D."/>
            <person name="Gonzalez J.B."/>
            <person name="Henrissat B."/>
            <person name="Kuo A."/>
            <person name="Liang C."/>
            <person name="Lipzen A."/>
            <person name="Lutzoni F."/>
            <person name="Magnuson J."/>
            <person name="Mondo S."/>
            <person name="Nolan M."/>
            <person name="Ohm R."/>
            <person name="Pangilinan J."/>
            <person name="Park H.-J.H."/>
            <person name="Ramirez L."/>
            <person name="Alfaro M."/>
            <person name="Sun H."/>
            <person name="Tritt A."/>
            <person name="Yoshinaga Y."/>
            <person name="Zwiers L.-H.L."/>
            <person name="Turgeon B.G."/>
            <person name="Goodwin S.B."/>
            <person name="Spatafora J.W."/>
            <person name="Crous P.W."/>
            <person name="Grigoriev I.V."/>
        </authorList>
    </citation>
    <scope>NUCLEOTIDE SEQUENCE [LARGE SCALE GENOMIC DNA]</scope>
    <source>
        <strain evidence="2 3">CBS 611.86</strain>
    </source>
</reference>
<name>A0A7C8MGF4_9PLEO</name>
<dbReference type="Pfam" id="PF12937">
    <property type="entry name" value="F-box-like"/>
    <property type="match status" value="1"/>
</dbReference>
<accession>A0A7C8MGF4</accession>
<dbReference type="SMART" id="SM00256">
    <property type="entry name" value="FBOX"/>
    <property type="match status" value="1"/>
</dbReference>
<evidence type="ECO:0000313" key="3">
    <source>
        <dbReference type="Proteomes" id="UP000481861"/>
    </source>
</evidence>
<dbReference type="PROSITE" id="PS50181">
    <property type="entry name" value="FBOX"/>
    <property type="match status" value="1"/>
</dbReference>
<feature type="domain" description="F-box" evidence="1">
    <location>
        <begin position="9"/>
        <end position="55"/>
    </location>
</feature>
<dbReference type="Proteomes" id="UP000481861">
    <property type="component" value="Unassembled WGS sequence"/>
</dbReference>
<evidence type="ECO:0000313" key="2">
    <source>
        <dbReference type="EMBL" id="KAF2874723.1"/>
    </source>
</evidence>